<gene>
    <name evidence="1" type="ORF">HED64_07405</name>
</gene>
<evidence type="ECO:0000313" key="2">
    <source>
        <dbReference type="Proteomes" id="UP000746595"/>
    </source>
</evidence>
<protein>
    <submittedName>
        <fullName evidence="1">Uncharacterized protein</fullName>
    </submittedName>
</protein>
<dbReference type="Proteomes" id="UP000746595">
    <property type="component" value="Unassembled WGS sequence"/>
</dbReference>
<evidence type="ECO:0000313" key="1">
    <source>
        <dbReference type="EMBL" id="NKG20538.1"/>
    </source>
</evidence>
<name>A0ABX1G2R3_9MICC</name>
<reference evidence="1 2" key="1">
    <citation type="submission" date="2020-04" db="EMBL/GenBank/DDBJ databases">
        <title>Paeniglutamicibacter sp. ANT13_2, a novel actinomycete isolated from sediment in Antarctica.</title>
        <authorList>
            <person name="Sakdapetsiri C."/>
            <person name="Pinyakong O."/>
        </authorList>
    </citation>
    <scope>NUCLEOTIDE SEQUENCE [LARGE SCALE GENOMIC DNA]</scope>
    <source>
        <strain evidence="1 2">ANT13_2</strain>
    </source>
</reference>
<proteinExistence type="predicted"/>
<comment type="caution">
    <text evidence="1">The sequence shown here is derived from an EMBL/GenBank/DDBJ whole genome shotgun (WGS) entry which is preliminary data.</text>
</comment>
<dbReference type="EMBL" id="JAAWVT010000002">
    <property type="protein sequence ID" value="NKG20538.1"/>
    <property type="molecule type" value="Genomic_DNA"/>
</dbReference>
<sequence length="152" mass="16053">MPQEPGPDTNTGAMRLIFEYEGDAVRLISQQPVDMALTGAETPLESRNGHFAVIRDTAEREIARVPVSALQSTLEVFPETAGEPILRITPDTPRGAFTVIVPAATAAASVALLSVSTPAPEREVEPGLPPAPIEPTETVLGVFSLEPQGDSQ</sequence>
<dbReference type="RefSeq" id="WP_168151405.1">
    <property type="nucleotide sequence ID" value="NZ_JAAWVT010000002.1"/>
</dbReference>
<accession>A0ABX1G2R3</accession>
<keyword evidence="2" id="KW-1185">Reference proteome</keyword>
<organism evidence="1 2">
    <name type="scientific">Paeniglutamicibacter terrestris</name>
    <dbReference type="NCBI Taxonomy" id="2723403"/>
    <lineage>
        <taxon>Bacteria</taxon>
        <taxon>Bacillati</taxon>
        <taxon>Actinomycetota</taxon>
        <taxon>Actinomycetes</taxon>
        <taxon>Micrococcales</taxon>
        <taxon>Micrococcaceae</taxon>
        <taxon>Paeniglutamicibacter</taxon>
    </lineage>
</organism>